<dbReference type="Gene3D" id="1.25.40.10">
    <property type="entry name" value="Tetratricopeptide repeat domain"/>
    <property type="match status" value="3"/>
</dbReference>
<evidence type="ECO:0000313" key="2">
    <source>
        <dbReference type="Proteomes" id="UP000561066"/>
    </source>
</evidence>
<dbReference type="Pfam" id="PF08238">
    <property type="entry name" value="Sel1"/>
    <property type="match status" value="8"/>
</dbReference>
<keyword evidence="2" id="KW-1185">Reference proteome</keyword>
<dbReference type="PANTHER" id="PTHR11102">
    <property type="entry name" value="SEL-1-LIKE PROTEIN"/>
    <property type="match status" value="1"/>
</dbReference>
<dbReference type="SMART" id="SM00671">
    <property type="entry name" value="SEL1"/>
    <property type="match status" value="8"/>
</dbReference>
<proteinExistence type="predicted"/>
<evidence type="ECO:0000313" key="1">
    <source>
        <dbReference type="EMBL" id="MBB2177256.1"/>
    </source>
</evidence>
<protein>
    <submittedName>
        <fullName evidence="1">Sel1 repeat family protein</fullName>
    </submittedName>
</protein>
<dbReference type="SUPFAM" id="SSF81901">
    <property type="entry name" value="HCP-like"/>
    <property type="match status" value="3"/>
</dbReference>
<sequence>MFSLRNLFDGHMYLSGSLLYEKGKRYLVSDQIADWTKAAKCFLGAANRGRSEAQYQLGLCYFEGKGVPRNRVQALYRLTAAADAGIAEAMAKLSFLYLEGLPDFDDAPHVARLIKDERHGRNNVDTDKALYWANKAIEGGATEGHVCLGYIYSLEGSVYKDIGLAIEHYRVAMVAGSRKAGLGLGQTLLRFRSADLPALKEAEKALLFAMEEKSPVAAYLLGGLYEVGSGVEKDLSRSRELYRLAAEGGVIKAMVRLSTLLLDGHGGPQNQTDGETWLRRAALKGDWAACRLLGEMYASRHHAYEMRRWYEIGAGHGDPVSTFRLGGSIERLQESGRMSIDAAECYLRALQHGYEPAARKLAALAAGRSNPVEFENRIMAQVNALSVQGNPLAHLVLASCIRSSKNGDMVVARELLIKASQAGIVAAHFAAGQMIMKGLGGKADAERAREFFYKAAEAGHISAMYALGLLYQKRGGIGSNMAQAALWYRRAASGGHKRAQRMLETLPFTGTLPRYGLQKAVQMMPDQKFPGGVSPFRYLRSTPESTRI</sequence>
<dbReference type="InterPro" id="IPR011990">
    <property type="entry name" value="TPR-like_helical_dom_sf"/>
</dbReference>
<dbReference type="InterPro" id="IPR006597">
    <property type="entry name" value="Sel1-like"/>
</dbReference>
<gene>
    <name evidence="1" type="ORF">HLH21_15215</name>
</gene>
<comment type="caution">
    <text evidence="1">The sequence shown here is derived from an EMBL/GenBank/DDBJ whole genome shotgun (WGS) entry which is preliminary data.</text>
</comment>
<name>A0A7W4J9N7_9PROT</name>
<dbReference type="AlphaFoldDB" id="A0A7W4J9N7"/>
<organism evidence="1 2">
    <name type="scientific">Gluconacetobacter johannae</name>
    <dbReference type="NCBI Taxonomy" id="112140"/>
    <lineage>
        <taxon>Bacteria</taxon>
        <taxon>Pseudomonadati</taxon>
        <taxon>Pseudomonadota</taxon>
        <taxon>Alphaproteobacteria</taxon>
        <taxon>Acetobacterales</taxon>
        <taxon>Acetobacteraceae</taxon>
        <taxon>Gluconacetobacter</taxon>
    </lineage>
</organism>
<dbReference type="EMBL" id="JABEQH010000025">
    <property type="protein sequence ID" value="MBB2177256.1"/>
    <property type="molecule type" value="Genomic_DNA"/>
</dbReference>
<reference evidence="1 2" key="1">
    <citation type="submission" date="2020-04" db="EMBL/GenBank/DDBJ databases">
        <title>Description of novel Gluconacetobacter.</title>
        <authorList>
            <person name="Sombolestani A."/>
        </authorList>
    </citation>
    <scope>NUCLEOTIDE SEQUENCE [LARGE SCALE GENOMIC DNA]</scope>
    <source>
        <strain evidence="1 2">LMG 21312</strain>
    </source>
</reference>
<dbReference type="PANTHER" id="PTHR11102:SF160">
    <property type="entry name" value="ERAD-ASSOCIATED E3 UBIQUITIN-PROTEIN LIGASE COMPONENT HRD3"/>
    <property type="match status" value="1"/>
</dbReference>
<accession>A0A7W4J9N7</accession>
<dbReference type="InterPro" id="IPR050767">
    <property type="entry name" value="Sel1_AlgK"/>
</dbReference>
<dbReference type="Proteomes" id="UP000561066">
    <property type="component" value="Unassembled WGS sequence"/>
</dbReference>